<keyword evidence="6" id="KW-1015">Disulfide bond</keyword>
<dbReference type="InterPro" id="IPR033121">
    <property type="entry name" value="PEPTIDASE_A1"/>
</dbReference>
<accession>A0A427XSC2</accession>
<feature type="signal peptide" evidence="7">
    <location>
        <begin position="1"/>
        <end position="16"/>
    </location>
</feature>
<feature type="active site" evidence="5">
    <location>
        <position position="318"/>
    </location>
</feature>
<keyword evidence="3" id="KW-0064">Aspartyl protease</keyword>
<keyword evidence="4" id="KW-0378">Hydrolase</keyword>
<gene>
    <name evidence="9" type="ORF">EHS24_007891</name>
</gene>
<keyword evidence="7" id="KW-0732">Signal</keyword>
<dbReference type="Pfam" id="PF00026">
    <property type="entry name" value="Asp"/>
    <property type="match status" value="1"/>
</dbReference>
<dbReference type="InterPro" id="IPR034164">
    <property type="entry name" value="Pepsin-like_dom"/>
</dbReference>
<organism evidence="9 10">
    <name type="scientific">Apiotrichum porosum</name>
    <dbReference type="NCBI Taxonomy" id="105984"/>
    <lineage>
        <taxon>Eukaryota</taxon>
        <taxon>Fungi</taxon>
        <taxon>Dikarya</taxon>
        <taxon>Basidiomycota</taxon>
        <taxon>Agaricomycotina</taxon>
        <taxon>Tremellomycetes</taxon>
        <taxon>Trichosporonales</taxon>
        <taxon>Trichosporonaceae</taxon>
        <taxon>Apiotrichum</taxon>
    </lineage>
</organism>
<dbReference type="EMBL" id="RSCE01000006">
    <property type="protein sequence ID" value="RSH81703.1"/>
    <property type="molecule type" value="Genomic_DNA"/>
</dbReference>
<dbReference type="PANTHER" id="PTHR47966:SF51">
    <property type="entry name" value="BETA-SITE APP-CLEAVING ENZYME, ISOFORM A-RELATED"/>
    <property type="match status" value="1"/>
</dbReference>
<dbReference type="RefSeq" id="XP_028476158.1">
    <property type="nucleotide sequence ID" value="XM_028623225.1"/>
</dbReference>
<sequence length="443" mass="47769">MHAATLLLALVATVVAVPSPIAPATGSNDLDSRALYSSLTSRGRGPVTLKLSRQEPSATVSRRDLLQNELDHAARKYLPFLSAEKRAAAENHLAKRTVPLTNWARDLQYNVAIEIGTPRQTFNVVCDTGSPDLWVMAASCQSEACSDMTTFDPSASSSYANVNQTLYIGYGSGNVSGQYGKDIVALDSSTYFPQEFGLGIDVSVPNFSKRNTQGILGLSWPVAGHPDPFWYNLFQDGNFDENVFGIYLKRSSLSASSNSSDANGGEITIGGTDSAVYTGDFNTIPLQNVNETFWNIPLDSVSINGAAISMNGSKSMIDSGTSLIYTSQSNADEFYSHINGSTIQDNAFVFPCNSTHAASFTFGGVEYPVFPYDMTPLVNGDLCYGAVQVTSLPFDTQWVFGDAFMKNVYTKFVMNPPAVALAKLADDANIKVNNARCGRPLTR</sequence>
<evidence type="ECO:0000313" key="10">
    <source>
        <dbReference type="Proteomes" id="UP000279236"/>
    </source>
</evidence>
<feature type="domain" description="Peptidase A1" evidence="8">
    <location>
        <begin position="109"/>
        <end position="422"/>
    </location>
</feature>
<evidence type="ECO:0000256" key="4">
    <source>
        <dbReference type="ARBA" id="ARBA00022801"/>
    </source>
</evidence>
<dbReference type="InterPro" id="IPR021109">
    <property type="entry name" value="Peptidase_aspartic_dom_sf"/>
</dbReference>
<dbReference type="PROSITE" id="PS51767">
    <property type="entry name" value="PEPTIDASE_A1"/>
    <property type="match status" value="1"/>
</dbReference>
<evidence type="ECO:0000259" key="8">
    <source>
        <dbReference type="PROSITE" id="PS51767"/>
    </source>
</evidence>
<keyword evidence="10" id="KW-1185">Reference proteome</keyword>
<dbReference type="AlphaFoldDB" id="A0A427XSC2"/>
<dbReference type="Proteomes" id="UP000279236">
    <property type="component" value="Unassembled WGS sequence"/>
</dbReference>
<dbReference type="FunFam" id="2.40.70.10:FF:000115">
    <property type="entry name" value="Lysosomal aspartic protease"/>
    <property type="match status" value="1"/>
</dbReference>
<proteinExistence type="inferred from homology"/>
<dbReference type="CDD" id="cd05471">
    <property type="entry name" value="pepsin_like"/>
    <property type="match status" value="1"/>
</dbReference>
<name>A0A427XSC2_9TREE</name>
<dbReference type="STRING" id="105984.A0A427XSC2"/>
<reference evidence="9 10" key="1">
    <citation type="submission" date="2018-11" db="EMBL/GenBank/DDBJ databases">
        <title>Genome sequence of Apiotrichum porosum DSM 27194.</title>
        <authorList>
            <person name="Aliyu H."/>
            <person name="Gorte O."/>
            <person name="Ochsenreither K."/>
        </authorList>
    </citation>
    <scope>NUCLEOTIDE SEQUENCE [LARGE SCALE GENOMIC DNA]</scope>
    <source>
        <strain evidence="9 10">DSM 27194</strain>
    </source>
</reference>
<evidence type="ECO:0000256" key="1">
    <source>
        <dbReference type="ARBA" id="ARBA00007447"/>
    </source>
</evidence>
<protein>
    <recommendedName>
        <fullName evidence="8">Peptidase A1 domain-containing protein</fullName>
    </recommendedName>
</protein>
<dbReference type="Gene3D" id="2.40.70.10">
    <property type="entry name" value="Acid Proteases"/>
    <property type="match status" value="2"/>
</dbReference>
<evidence type="ECO:0000256" key="6">
    <source>
        <dbReference type="PIRSR" id="PIRSR601461-2"/>
    </source>
</evidence>
<dbReference type="SUPFAM" id="SSF50630">
    <property type="entry name" value="Acid proteases"/>
    <property type="match status" value="1"/>
</dbReference>
<evidence type="ECO:0000256" key="5">
    <source>
        <dbReference type="PIRSR" id="PIRSR601461-1"/>
    </source>
</evidence>
<dbReference type="GeneID" id="39592434"/>
<dbReference type="GO" id="GO:0004190">
    <property type="term" value="F:aspartic-type endopeptidase activity"/>
    <property type="evidence" value="ECO:0007669"/>
    <property type="project" value="UniProtKB-KW"/>
</dbReference>
<evidence type="ECO:0000313" key="9">
    <source>
        <dbReference type="EMBL" id="RSH81703.1"/>
    </source>
</evidence>
<comment type="similarity">
    <text evidence="1">Belongs to the peptidase A1 family.</text>
</comment>
<feature type="chain" id="PRO_5019173825" description="Peptidase A1 domain-containing protein" evidence="7">
    <location>
        <begin position="17"/>
        <end position="443"/>
    </location>
</feature>
<dbReference type="PANTHER" id="PTHR47966">
    <property type="entry name" value="BETA-SITE APP-CLEAVING ENZYME, ISOFORM A-RELATED"/>
    <property type="match status" value="1"/>
</dbReference>
<feature type="disulfide bond" evidence="6">
    <location>
        <begin position="140"/>
        <end position="145"/>
    </location>
</feature>
<dbReference type="GO" id="GO:0006508">
    <property type="term" value="P:proteolysis"/>
    <property type="evidence" value="ECO:0007669"/>
    <property type="project" value="UniProtKB-KW"/>
</dbReference>
<evidence type="ECO:0000256" key="7">
    <source>
        <dbReference type="SAM" id="SignalP"/>
    </source>
</evidence>
<evidence type="ECO:0000256" key="2">
    <source>
        <dbReference type="ARBA" id="ARBA00022670"/>
    </source>
</evidence>
<dbReference type="PRINTS" id="PR00792">
    <property type="entry name" value="PEPSIN"/>
</dbReference>
<keyword evidence="2" id="KW-0645">Protease</keyword>
<feature type="active site" evidence="5">
    <location>
        <position position="127"/>
    </location>
</feature>
<comment type="caution">
    <text evidence="9">The sequence shown here is derived from an EMBL/GenBank/DDBJ whole genome shotgun (WGS) entry which is preliminary data.</text>
</comment>
<dbReference type="InterPro" id="IPR001461">
    <property type="entry name" value="Aspartic_peptidase_A1"/>
</dbReference>
<evidence type="ECO:0000256" key="3">
    <source>
        <dbReference type="ARBA" id="ARBA00022750"/>
    </source>
</evidence>
<dbReference type="OrthoDB" id="2747330at2759"/>